<dbReference type="AlphaFoldDB" id="A0A1J6C7Z3"/>
<dbReference type="Pfam" id="PF25583">
    <property type="entry name" value="WCX"/>
    <property type="match status" value="1"/>
</dbReference>
<dbReference type="EMBL" id="CADDAV010000016">
    <property type="protein sequence ID" value="CAB0604571.1"/>
    <property type="molecule type" value="Genomic_DNA"/>
</dbReference>
<dbReference type="InterPro" id="IPR057727">
    <property type="entry name" value="WCX_dom"/>
</dbReference>
<proteinExistence type="predicted"/>
<gene>
    <name evidence="3" type="ORF">CIP107547_01431</name>
</gene>
<sequence length="325" mass="36320">MGKDVALERIVNLTFAFLRAETQGRHYISADWVIKHVDGYAKNSAGQIRSDAAAHQLFKRDRAALDRAGVPIETIATGAQTLYRLRTEDYSLPEVTFTPEEATVLALAGQMGLGDELATFSRSGWTKIAASGVQHELTSTPRYTPVNDVNSIAARDFDAILAARAHRSAVTFDYYETSTSSPQQRIMDPWSIVSERDRVYLVGYDHDRQAPRCFRITKLSGIRRVALEADFVEPDANIDLQQFVKEQLRRGKLLVNAIIKVQPDKAQELTSRGERQPDGTLLLRDVDRDWLVRTLARYAPHARVLSPDDLITDVVSLLKQAAGVD</sequence>
<dbReference type="InterPro" id="IPR051534">
    <property type="entry name" value="CBASS_pafABC_assoc_protein"/>
</dbReference>
<dbReference type="PROSITE" id="PS52050">
    <property type="entry name" value="WYL"/>
    <property type="match status" value="1"/>
</dbReference>
<dbReference type="RefSeq" id="WP_014310431.1">
    <property type="nucleotide sequence ID" value="NZ_CP038504.1"/>
</dbReference>
<reference evidence="3 4" key="1">
    <citation type="submission" date="2020-02" db="EMBL/GenBank/DDBJ databases">
        <authorList>
            <person name="Brisse S."/>
        </authorList>
    </citation>
    <scope>NUCLEOTIDE SEQUENCE [LARGE SCALE GENOMIC DNA]</scope>
    <source>
        <strain evidence="3">CIP107547</strain>
    </source>
</reference>
<evidence type="ECO:0000313" key="4">
    <source>
        <dbReference type="Proteomes" id="UP000480222"/>
    </source>
</evidence>
<dbReference type="PANTHER" id="PTHR34580:SF3">
    <property type="entry name" value="PROTEIN PAFB"/>
    <property type="match status" value="1"/>
</dbReference>
<dbReference type="Proteomes" id="UP000480222">
    <property type="component" value="Unassembled WGS sequence"/>
</dbReference>
<dbReference type="Pfam" id="PF13280">
    <property type="entry name" value="WYL"/>
    <property type="match status" value="1"/>
</dbReference>
<feature type="domain" description="WYL" evidence="1">
    <location>
        <begin position="157"/>
        <end position="222"/>
    </location>
</feature>
<accession>A0A1J6C7Z3</accession>
<feature type="domain" description="WCX" evidence="2">
    <location>
        <begin position="255"/>
        <end position="322"/>
    </location>
</feature>
<comment type="caution">
    <text evidence="3">The sequence shown here is derived from an EMBL/GenBank/DDBJ whole genome shotgun (WGS) entry which is preliminary data.</text>
</comment>
<organism evidence="3 4">
    <name type="scientific">Corynebacterium diphtheriae</name>
    <dbReference type="NCBI Taxonomy" id="1717"/>
    <lineage>
        <taxon>Bacteria</taxon>
        <taxon>Bacillati</taxon>
        <taxon>Actinomycetota</taxon>
        <taxon>Actinomycetes</taxon>
        <taxon>Mycobacteriales</taxon>
        <taxon>Corynebacteriaceae</taxon>
        <taxon>Corynebacterium</taxon>
    </lineage>
</organism>
<name>A0A1J6C7Z3_CORDP</name>
<evidence type="ECO:0000259" key="2">
    <source>
        <dbReference type="Pfam" id="PF25583"/>
    </source>
</evidence>
<evidence type="ECO:0000313" key="3">
    <source>
        <dbReference type="EMBL" id="CAB0604571.1"/>
    </source>
</evidence>
<evidence type="ECO:0000259" key="1">
    <source>
        <dbReference type="Pfam" id="PF13280"/>
    </source>
</evidence>
<protein>
    <submittedName>
        <fullName evidence="3">WYL domain-containing protein</fullName>
    </submittedName>
</protein>
<dbReference type="PANTHER" id="PTHR34580">
    <property type="match status" value="1"/>
</dbReference>
<dbReference type="InterPro" id="IPR026881">
    <property type="entry name" value="WYL_dom"/>
</dbReference>